<dbReference type="EMBL" id="AFBR01000067">
    <property type="protein sequence ID" value="EGG52506.1"/>
    <property type="molecule type" value="Genomic_DNA"/>
</dbReference>
<dbReference type="Proteomes" id="UP000005546">
    <property type="component" value="Unassembled WGS sequence"/>
</dbReference>
<dbReference type="eggNOG" id="COG4122">
    <property type="taxonomic scope" value="Bacteria"/>
</dbReference>
<name>F3QVR3_9BACT</name>
<gene>
    <name evidence="1" type="ORF">HMPREF9442_02366</name>
</gene>
<protein>
    <submittedName>
        <fullName evidence="1">Uncharacterized protein</fullName>
    </submittedName>
</protein>
<organism evidence="1 2">
    <name type="scientific">Paraprevotella xylaniphila YIT 11841</name>
    <dbReference type="NCBI Taxonomy" id="762982"/>
    <lineage>
        <taxon>Bacteria</taxon>
        <taxon>Pseudomonadati</taxon>
        <taxon>Bacteroidota</taxon>
        <taxon>Bacteroidia</taxon>
        <taxon>Bacteroidales</taxon>
        <taxon>Prevotellaceae</taxon>
        <taxon>Paraprevotella</taxon>
    </lineage>
</organism>
<dbReference type="STRING" id="762982.HMPREF9442_02366"/>
<sequence length="242" mass="28903">MAFRQNIRLLISKKWLFLDLYQYGVLFCANFVGQEQIYGTRMLCRQWIWLKRFRHRRGYGVHSPFAFDFLTYVVYERGEYYAYRELKKRYPVFCLFGGFHRLKCRKFLFRLSNYVHPSLIRIYGHLEEAETAYLAEGCRSAAVCRDAFWKVRVQENGGFVRQKELMVVGRGIAPRHWTAVVSRPLTRCSVCLLFGIRASKAALRAWNDVKRLPEIVVTFDLYDYGLVFYDRSKQRQDYIVNF</sequence>
<keyword evidence="2" id="KW-1185">Reference proteome</keyword>
<evidence type="ECO:0000313" key="2">
    <source>
        <dbReference type="Proteomes" id="UP000005546"/>
    </source>
</evidence>
<accession>F3QVR3</accession>
<dbReference type="HOGENOM" id="CLU_083598_1_0_10"/>
<proteinExistence type="predicted"/>
<dbReference type="AlphaFoldDB" id="F3QVR3"/>
<comment type="caution">
    <text evidence="1">The sequence shown here is derived from an EMBL/GenBank/DDBJ whole genome shotgun (WGS) entry which is preliminary data.</text>
</comment>
<evidence type="ECO:0000313" key="1">
    <source>
        <dbReference type="EMBL" id="EGG52506.1"/>
    </source>
</evidence>
<reference evidence="1 2" key="1">
    <citation type="submission" date="2011-02" db="EMBL/GenBank/DDBJ databases">
        <authorList>
            <person name="Weinstock G."/>
            <person name="Sodergren E."/>
            <person name="Clifton S."/>
            <person name="Fulton L."/>
            <person name="Fulton B."/>
            <person name="Courtney L."/>
            <person name="Fronick C."/>
            <person name="Harrison M."/>
            <person name="Strong C."/>
            <person name="Farmer C."/>
            <person name="Delahaunty K."/>
            <person name="Markovic C."/>
            <person name="Hall O."/>
            <person name="Minx P."/>
            <person name="Tomlinson C."/>
            <person name="Mitreva M."/>
            <person name="Hou S."/>
            <person name="Chen J."/>
            <person name="Wollam A."/>
            <person name="Pepin K.H."/>
            <person name="Johnson M."/>
            <person name="Bhonagiri V."/>
            <person name="Zhang X."/>
            <person name="Suruliraj S."/>
            <person name="Warren W."/>
            <person name="Chinwalla A."/>
            <person name="Mardis E.R."/>
            <person name="Wilson R.K."/>
        </authorList>
    </citation>
    <scope>NUCLEOTIDE SEQUENCE [LARGE SCALE GENOMIC DNA]</scope>
    <source>
        <strain evidence="1 2">YIT 11841</strain>
    </source>
</reference>